<name>A0AA43QG16_9LECA</name>
<evidence type="ECO:0000256" key="4">
    <source>
        <dbReference type="SAM" id="MobiDB-lite"/>
    </source>
</evidence>
<dbReference type="SMART" id="SM00248">
    <property type="entry name" value="ANK"/>
    <property type="match status" value="6"/>
</dbReference>
<dbReference type="EMBL" id="JAPUFD010000002">
    <property type="protein sequence ID" value="MDI1485860.1"/>
    <property type="molecule type" value="Genomic_DNA"/>
</dbReference>
<dbReference type="GO" id="GO:0006396">
    <property type="term" value="P:RNA processing"/>
    <property type="evidence" value="ECO:0007669"/>
    <property type="project" value="TreeGrafter"/>
</dbReference>
<evidence type="ECO:0000313" key="5">
    <source>
        <dbReference type="EMBL" id="MDI1485860.1"/>
    </source>
</evidence>
<keyword evidence="1" id="KW-0677">Repeat</keyword>
<evidence type="ECO:0000256" key="1">
    <source>
        <dbReference type="ARBA" id="ARBA00022737"/>
    </source>
</evidence>
<dbReference type="PROSITE" id="PS50297">
    <property type="entry name" value="ANK_REP_REGION"/>
    <property type="match status" value="2"/>
</dbReference>
<dbReference type="InterPro" id="IPR002110">
    <property type="entry name" value="Ankyrin_rpt"/>
</dbReference>
<organism evidence="5 6">
    <name type="scientific">Ramalina farinacea</name>
    <dbReference type="NCBI Taxonomy" id="258253"/>
    <lineage>
        <taxon>Eukaryota</taxon>
        <taxon>Fungi</taxon>
        <taxon>Dikarya</taxon>
        <taxon>Ascomycota</taxon>
        <taxon>Pezizomycotina</taxon>
        <taxon>Lecanoromycetes</taxon>
        <taxon>OSLEUM clade</taxon>
        <taxon>Lecanoromycetidae</taxon>
        <taxon>Lecanorales</taxon>
        <taxon>Lecanorineae</taxon>
        <taxon>Ramalinaceae</taxon>
        <taxon>Ramalina</taxon>
    </lineage>
</organism>
<evidence type="ECO:0000313" key="6">
    <source>
        <dbReference type="Proteomes" id="UP001161017"/>
    </source>
</evidence>
<dbReference type="SUPFAM" id="SSF48403">
    <property type="entry name" value="Ankyrin repeat"/>
    <property type="match status" value="1"/>
</dbReference>
<dbReference type="GO" id="GO:0004540">
    <property type="term" value="F:RNA nuclease activity"/>
    <property type="evidence" value="ECO:0007669"/>
    <property type="project" value="TreeGrafter"/>
</dbReference>
<feature type="repeat" description="ANK" evidence="3">
    <location>
        <begin position="602"/>
        <end position="634"/>
    </location>
</feature>
<evidence type="ECO:0000256" key="3">
    <source>
        <dbReference type="PROSITE-ProRule" id="PRU00023"/>
    </source>
</evidence>
<evidence type="ECO:0008006" key="7">
    <source>
        <dbReference type="Google" id="ProtNLM"/>
    </source>
</evidence>
<keyword evidence="6" id="KW-1185">Reference proteome</keyword>
<accession>A0AA43QG16</accession>
<proteinExistence type="predicted"/>
<protein>
    <recommendedName>
        <fullName evidence="7">Fungal N-terminal domain-containing protein</fullName>
    </recommendedName>
</protein>
<gene>
    <name evidence="5" type="ORF">OHK93_004049</name>
</gene>
<feature type="region of interest" description="Disordered" evidence="4">
    <location>
        <begin position="226"/>
        <end position="251"/>
    </location>
</feature>
<dbReference type="PANTHER" id="PTHR24141">
    <property type="entry name" value="2-5A-DEPENDENT RIBONUCLEASE"/>
    <property type="match status" value="1"/>
</dbReference>
<feature type="repeat" description="ANK" evidence="3">
    <location>
        <begin position="568"/>
        <end position="601"/>
    </location>
</feature>
<keyword evidence="2 3" id="KW-0040">ANK repeat</keyword>
<dbReference type="GO" id="GO:0003723">
    <property type="term" value="F:RNA binding"/>
    <property type="evidence" value="ECO:0007669"/>
    <property type="project" value="TreeGrafter"/>
</dbReference>
<dbReference type="PANTHER" id="PTHR24141:SF1">
    <property type="entry name" value="2-5A-DEPENDENT RIBONUCLEASE"/>
    <property type="match status" value="1"/>
</dbReference>
<dbReference type="Proteomes" id="UP001161017">
    <property type="component" value="Unassembled WGS sequence"/>
</dbReference>
<dbReference type="Gene3D" id="1.25.40.20">
    <property type="entry name" value="Ankyrin repeat-containing domain"/>
    <property type="match status" value="1"/>
</dbReference>
<dbReference type="InterPro" id="IPR036770">
    <property type="entry name" value="Ankyrin_rpt-contain_sf"/>
</dbReference>
<dbReference type="Pfam" id="PF12796">
    <property type="entry name" value="Ank_2"/>
    <property type="match status" value="2"/>
</dbReference>
<comment type="caution">
    <text evidence="5">The sequence shown here is derived from an EMBL/GenBank/DDBJ whole genome shotgun (WGS) entry which is preliminary data.</text>
</comment>
<evidence type="ECO:0000256" key="2">
    <source>
        <dbReference type="ARBA" id="ARBA00023043"/>
    </source>
</evidence>
<reference evidence="5" key="1">
    <citation type="journal article" date="2023" name="Genome Biol. Evol.">
        <title>First Whole Genome Sequence and Flow Cytometry Genome Size Data for the Lichen-Forming Fungus Ramalina farinacea (Ascomycota).</title>
        <authorList>
            <person name="Llewellyn T."/>
            <person name="Mian S."/>
            <person name="Hill R."/>
            <person name="Leitch I.J."/>
            <person name="Gaya E."/>
        </authorList>
    </citation>
    <scope>NUCLEOTIDE SEQUENCE</scope>
    <source>
        <strain evidence="5">LIQ254RAFAR</strain>
    </source>
</reference>
<feature type="repeat" description="ANK" evidence="3">
    <location>
        <begin position="499"/>
        <end position="531"/>
    </location>
</feature>
<dbReference type="AlphaFoldDB" id="A0AA43QG16"/>
<sequence length="796" mass="88267">MDPLSITASIVGIVAAAASTGHAFEELRRLCKTLPGRLHALSNEVSDIELVLHQVASVLEKRTGDPTLEEQEQHIRHLLNQAGSKLRELRTIVEVFTNVAKTTKVPFMQAYAWRRNQPRLQVLQEDINTVKCSLNIMLGASNSQDMMRIRVDLETISTMSSSSAQIQRKMEENLQNSLVHHRDDLTEVFTRMHQQAEQRIGNIEELLKMQATQLQASQLNQLGNAYGRRPSYSRPLPPTRKQTQHQDFEGSEDVGMRVTQYRVCRPGCPCRCHLQTRSSTPGLIDRVFGQIFVGYAGLPLVNAKCNTHLCERNQAAHVSVEYWFPLGFVWSKILRLQVTYQPHIGPQFELSTLRRVPDSAQCVNFALNGNINGLKELFKNGLASPQDVSTSRGYSVLRWAMYGKQYQTCKFLMNAGADPDYRPIAASDNSPRNKAHQFLLMGGLSNDDVEALRCLTRGDDFIDEQNYTSLHRIILGLSMADLEDELRLHPEDLNATDVMGRTPLAWAACRGDDRAIVTLLSHGAEVNTVDVQHSGIVGHAADRNYVTCVRLLLEAGADPNIASSYGFKVGNPLNVAARNASDPLVVKTLLDFGANVDSSGIDGMTGLIHAARRDNASFATLLLEYGANINATSSAGQTPLTTAVAYNSHNVLRLLLDRWFEYSECPRLTGPHLLQIVALYADIETISILTKTDHFHLKYDSSYALGDFASRLSERPDATEKLILAFEELLGVIKLGPALLGHSGAEDLMESGLALSDASDSDNEVFENAMESLHMGKESAQKGDRPRICRFKSVTF</sequence>
<dbReference type="PROSITE" id="PS50088">
    <property type="entry name" value="ANK_REPEAT"/>
    <property type="match status" value="3"/>
</dbReference>